<protein>
    <submittedName>
        <fullName evidence="1">Uncharacterized protein</fullName>
    </submittedName>
</protein>
<reference evidence="1 2" key="1">
    <citation type="journal article" date="2012" name="Genome Biol.">
        <title>Sequencing three crocodilian genomes to illuminate the evolution of archosaurs and amniotes.</title>
        <authorList>
            <person name="St John J.A."/>
            <person name="Braun E.L."/>
            <person name="Isberg S.R."/>
            <person name="Miles L.G."/>
            <person name="Chong A.Y."/>
            <person name="Gongora J."/>
            <person name="Dalzell P."/>
            <person name="Moran C."/>
            <person name="Bed'hom B."/>
            <person name="Abzhanov A."/>
            <person name="Burgess S.C."/>
            <person name="Cooksey A.M."/>
            <person name="Castoe T.A."/>
            <person name="Crawford N.G."/>
            <person name="Densmore L.D."/>
            <person name="Drew J.C."/>
            <person name="Edwards S.V."/>
            <person name="Faircloth B.C."/>
            <person name="Fujita M.K."/>
            <person name="Greenwold M.J."/>
            <person name="Hoffmann F.G."/>
            <person name="Howard J.M."/>
            <person name="Iguchi T."/>
            <person name="Janes D.E."/>
            <person name="Khan S.Y."/>
            <person name="Kohno S."/>
            <person name="de Koning A.J."/>
            <person name="Lance S.L."/>
            <person name="McCarthy F.M."/>
            <person name="McCormack J.E."/>
            <person name="Merchant M.E."/>
            <person name="Peterson D.G."/>
            <person name="Pollock D.D."/>
            <person name="Pourmand N."/>
            <person name="Raney B.J."/>
            <person name="Roessler K.A."/>
            <person name="Sanford J.R."/>
            <person name="Sawyer R.H."/>
            <person name="Schmidt C.J."/>
            <person name="Triplett E.W."/>
            <person name="Tuberville T.D."/>
            <person name="Venegas-Anaya M."/>
            <person name="Howard J.T."/>
            <person name="Jarvis E.D."/>
            <person name="Guillette L.J.Jr."/>
            <person name="Glenn T.C."/>
            <person name="Green R.E."/>
            <person name="Ray D.A."/>
        </authorList>
    </citation>
    <scope>NUCLEOTIDE SEQUENCE [LARGE SCALE GENOMIC DNA]</scope>
    <source>
        <strain evidence="1">KSC_2009_1</strain>
    </source>
</reference>
<dbReference type="AlphaFoldDB" id="A0A151M4X5"/>
<evidence type="ECO:0000313" key="2">
    <source>
        <dbReference type="Proteomes" id="UP000050525"/>
    </source>
</evidence>
<comment type="caution">
    <text evidence="1">The sequence shown here is derived from an EMBL/GenBank/DDBJ whole genome shotgun (WGS) entry which is preliminary data.</text>
</comment>
<accession>A0A151M4X5</accession>
<sequence>MCGRLTKQALRRNTQVFDLLAPTPGKIKCCLLGLCLPCTPPGTNPMSHSQSGTLLSRTRSLRRDFHTCSSAFLFISAGW</sequence>
<gene>
    <name evidence="1" type="ORF">Y1Q_0007494</name>
</gene>
<evidence type="ECO:0000313" key="1">
    <source>
        <dbReference type="EMBL" id="KYO19567.1"/>
    </source>
</evidence>
<organism evidence="1 2">
    <name type="scientific">Alligator mississippiensis</name>
    <name type="common">American alligator</name>
    <dbReference type="NCBI Taxonomy" id="8496"/>
    <lineage>
        <taxon>Eukaryota</taxon>
        <taxon>Metazoa</taxon>
        <taxon>Chordata</taxon>
        <taxon>Craniata</taxon>
        <taxon>Vertebrata</taxon>
        <taxon>Euteleostomi</taxon>
        <taxon>Archelosauria</taxon>
        <taxon>Archosauria</taxon>
        <taxon>Crocodylia</taxon>
        <taxon>Alligatoridae</taxon>
        <taxon>Alligatorinae</taxon>
        <taxon>Alligator</taxon>
    </lineage>
</organism>
<dbReference type="Proteomes" id="UP000050525">
    <property type="component" value="Unassembled WGS sequence"/>
</dbReference>
<dbReference type="EMBL" id="AKHW03006584">
    <property type="protein sequence ID" value="KYO19567.1"/>
    <property type="molecule type" value="Genomic_DNA"/>
</dbReference>
<proteinExistence type="predicted"/>
<name>A0A151M4X5_ALLMI</name>
<keyword evidence="2" id="KW-1185">Reference proteome</keyword>